<feature type="active site" description="Proton donor/acceptor" evidence="5">
    <location>
        <position position="270"/>
    </location>
</feature>
<comment type="similarity">
    <text evidence="1">Belongs to the DNA repair enzymes AP/ExoA family.</text>
</comment>
<feature type="region of interest" description="Disordered" evidence="8">
    <location>
        <begin position="1"/>
        <end position="22"/>
    </location>
</feature>
<evidence type="ECO:0000313" key="10">
    <source>
        <dbReference type="EMBL" id="KAK4235049.1"/>
    </source>
</evidence>
<dbReference type="Gene3D" id="3.60.10.10">
    <property type="entry name" value="Endonuclease/exonuclease/phosphatase"/>
    <property type="match status" value="1"/>
</dbReference>
<reference evidence="10" key="1">
    <citation type="journal article" date="2023" name="Mol. Phylogenet. Evol.">
        <title>Genome-scale phylogeny and comparative genomics of the fungal order Sordariales.</title>
        <authorList>
            <person name="Hensen N."/>
            <person name="Bonometti L."/>
            <person name="Westerberg I."/>
            <person name="Brannstrom I.O."/>
            <person name="Guillou S."/>
            <person name="Cros-Aarteil S."/>
            <person name="Calhoun S."/>
            <person name="Haridas S."/>
            <person name="Kuo A."/>
            <person name="Mondo S."/>
            <person name="Pangilinan J."/>
            <person name="Riley R."/>
            <person name="LaButti K."/>
            <person name="Andreopoulos B."/>
            <person name="Lipzen A."/>
            <person name="Chen C."/>
            <person name="Yan M."/>
            <person name="Daum C."/>
            <person name="Ng V."/>
            <person name="Clum A."/>
            <person name="Steindorff A."/>
            <person name="Ohm R.A."/>
            <person name="Martin F."/>
            <person name="Silar P."/>
            <person name="Natvig D.O."/>
            <person name="Lalanne C."/>
            <person name="Gautier V."/>
            <person name="Ament-Velasquez S.L."/>
            <person name="Kruys A."/>
            <person name="Hutchinson M.I."/>
            <person name="Powell A.J."/>
            <person name="Barry K."/>
            <person name="Miller A.N."/>
            <person name="Grigoriev I.V."/>
            <person name="Debuchy R."/>
            <person name="Gladieux P."/>
            <person name="Hiltunen Thoren M."/>
            <person name="Johannesson H."/>
        </authorList>
    </citation>
    <scope>NUCLEOTIDE SEQUENCE</scope>
    <source>
        <strain evidence="10">CBS 532.94</strain>
    </source>
</reference>
<evidence type="ECO:0000256" key="8">
    <source>
        <dbReference type="SAM" id="MobiDB-lite"/>
    </source>
</evidence>
<dbReference type="Proteomes" id="UP001303760">
    <property type="component" value="Unassembled WGS sequence"/>
</dbReference>
<feature type="binding site" evidence="6">
    <location>
        <position position="92"/>
    </location>
    <ligand>
        <name>Mg(2+)</name>
        <dbReference type="ChEBI" id="CHEBI:18420"/>
        <label>1</label>
    </ligand>
</feature>
<feature type="binding site" evidence="6">
    <location>
        <position position="270"/>
    </location>
    <ligand>
        <name>Mg(2+)</name>
        <dbReference type="ChEBI" id="CHEBI:18420"/>
        <label>1</label>
    </ligand>
</feature>
<feature type="site" description="Transition state stabilizer" evidence="7">
    <location>
        <position position="272"/>
    </location>
</feature>
<evidence type="ECO:0000256" key="4">
    <source>
        <dbReference type="ARBA" id="ARBA00022842"/>
    </source>
</evidence>
<protein>
    <submittedName>
        <fullName evidence="10">Endonuclease/exonuclease/phosphatase</fullName>
    </submittedName>
</protein>
<proteinExistence type="inferred from homology"/>
<evidence type="ECO:0000256" key="3">
    <source>
        <dbReference type="ARBA" id="ARBA00022801"/>
    </source>
</evidence>
<dbReference type="GO" id="GO:0005634">
    <property type="term" value="C:nucleus"/>
    <property type="evidence" value="ECO:0007669"/>
    <property type="project" value="TreeGrafter"/>
</dbReference>
<evidence type="ECO:0000256" key="7">
    <source>
        <dbReference type="PIRSR" id="PIRSR604808-3"/>
    </source>
</evidence>
<dbReference type="PANTHER" id="PTHR22748">
    <property type="entry name" value="AP ENDONUCLEASE"/>
    <property type="match status" value="1"/>
</dbReference>
<keyword evidence="4 6" id="KW-0460">Magnesium</keyword>
<dbReference type="GO" id="GO:0046872">
    <property type="term" value="F:metal ion binding"/>
    <property type="evidence" value="ECO:0007669"/>
    <property type="project" value="UniProtKB-KW"/>
</dbReference>
<comment type="caution">
    <text evidence="10">The sequence shown here is derived from an EMBL/GenBank/DDBJ whole genome shotgun (WGS) entry which is preliminary data.</text>
</comment>
<dbReference type="EMBL" id="MU860302">
    <property type="protein sequence ID" value="KAK4235049.1"/>
    <property type="molecule type" value="Genomic_DNA"/>
</dbReference>
<dbReference type="AlphaFoldDB" id="A0AAN7C488"/>
<dbReference type="SUPFAM" id="SSF56219">
    <property type="entry name" value="DNase I-like"/>
    <property type="match status" value="1"/>
</dbReference>
<evidence type="ECO:0000256" key="6">
    <source>
        <dbReference type="PIRSR" id="PIRSR604808-2"/>
    </source>
</evidence>
<evidence type="ECO:0000259" key="9">
    <source>
        <dbReference type="Pfam" id="PF03372"/>
    </source>
</evidence>
<name>A0AAN7C488_9PEZI</name>
<feature type="binding site" evidence="6">
    <location>
        <position position="272"/>
    </location>
    <ligand>
        <name>Mg(2+)</name>
        <dbReference type="ChEBI" id="CHEBI:18420"/>
        <label>1</label>
    </ligand>
</feature>
<evidence type="ECO:0000256" key="2">
    <source>
        <dbReference type="ARBA" id="ARBA00022723"/>
    </source>
</evidence>
<dbReference type="GO" id="GO:0003906">
    <property type="term" value="F:DNA-(apurinic or apyrimidinic site) endonuclease activity"/>
    <property type="evidence" value="ECO:0007669"/>
    <property type="project" value="TreeGrafter"/>
</dbReference>
<sequence>MNRDISPPPAKRRKPKGTVTKESMRLPSIRLFSWNINGIGPLVPSQSTKITSFFKPLAVDSGNIPAVKRPRLNGLRAFLSRHNWPEAIFLQELKIAEGDSKTVAALLSALNTPSNAEPDDTPADTRTYTLDAVLPRDKFNVRGFQGKLYGVGTILRTDFAREHVARVRGVDWDREGRVSIVELKKKLPEATAPKQHNNNDDDDKTYDEDYRPLALINVYAVNGTSAPYRSPRDSNVIGTRHDHKRAFHSRLRDECLALEARGFHVVVAGDVNVARGPLDGYPNLRNFPKEHCVNRADFNVKFFGQEDNARAQAYCVVNGGKGRAGKEKEKETCLDAVDVFRAMHGAERRYTYYPRSGEWGSSCDRVDMVFVSKGLWKAGRVLGTGILDTPQERGLSDHVPLWVEIAMDGEENAGYQ</sequence>
<feature type="site" description="Important for catalytic activity" evidence="7">
    <location>
        <position position="367"/>
    </location>
</feature>
<feature type="active site" evidence="5">
    <location>
        <position position="219"/>
    </location>
</feature>
<gene>
    <name evidence="10" type="ORF">C8A03DRAFT_46740</name>
</gene>
<keyword evidence="11" id="KW-1185">Reference proteome</keyword>
<accession>A0AAN7C488</accession>
<dbReference type="PANTHER" id="PTHR22748:SF14">
    <property type="entry name" value="ENDONUCLEASE_EXONUCLEASE_PHOSPHATASE DOMAIN-CONTAINING PROTEIN"/>
    <property type="match status" value="1"/>
</dbReference>
<feature type="binding site" evidence="6">
    <location>
        <position position="35"/>
    </location>
    <ligand>
        <name>Mg(2+)</name>
        <dbReference type="ChEBI" id="CHEBI:18420"/>
        <label>1</label>
    </ligand>
</feature>
<dbReference type="InterPro" id="IPR005135">
    <property type="entry name" value="Endo/exonuclease/phosphatase"/>
</dbReference>
<feature type="site" description="Interaction with DNA substrate" evidence="7">
    <location>
        <position position="398"/>
    </location>
</feature>
<keyword evidence="10" id="KW-0540">Nuclease</keyword>
<evidence type="ECO:0000256" key="5">
    <source>
        <dbReference type="PIRSR" id="PIRSR604808-1"/>
    </source>
</evidence>
<dbReference type="Pfam" id="PF03372">
    <property type="entry name" value="Exo_endo_phos"/>
    <property type="match status" value="1"/>
</dbReference>
<dbReference type="GO" id="GO:0008081">
    <property type="term" value="F:phosphoric diester hydrolase activity"/>
    <property type="evidence" value="ECO:0007669"/>
    <property type="project" value="TreeGrafter"/>
</dbReference>
<dbReference type="GO" id="GO:0008311">
    <property type="term" value="F:double-stranded DNA 3'-5' DNA exonuclease activity"/>
    <property type="evidence" value="ECO:0007669"/>
    <property type="project" value="TreeGrafter"/>
</dbReference>
<feature type="binding site" evidence="6">
    <location>
        <position position="398"/>
    </location>
    <ligand>
        <name>Mg(2+)</name>
        <dbReference type="ChEBI" id="CHEBI:18420"/>
        <label>1</label>
    </ligand>
</feature>
<keyword evidence="6" id="KW-0464">Manganese</keyword>
<feature type="binding site" evidence="6">
    <location>
        <position position="397"/>
    </location>
    <ligand>
        <name>Mg(2+)</name>
        <dbReference type="ChEBI" id="CHEBI:18420"/>
        <label>1</label>
    </ligand>
</feature>
<feature type="domain" description="Endonuclease/exonuclease/phosphatase" evidence="9">
    <location>
        <begin position="33"/>
        <end position="398"/>
    </location>
</feature>
<dbReference type="GO" id="GO:0006284">
    <property type="term" value="P:base-excision repair"/>
    <property type="evidence" value="ECO:0007669"/>
    <property type="project" value="TreeGrafter"/>
</dbReference>
<feature type="active site" description="Proton acceptor" evidence="5">
    <location>
        <position position="398"/>
    </location>
</feature>
<dbReference type="InterPro" id="IPR004808">
    <property type="entry name" value="AP_endonuc_1"/>
</dbReference>
<keyword evidence="10" id="KW-0255">Endonuclease</keyword>
<keyword evidence="2 6" id="KW-0479">Metal-binding</keyword>
<comment type="cofactor">
    <cofactor evidence="6">
        <name>Mg(2+)</name>
        <dbReference type="ChEBI" id="CHEBI:18420"/>
    </cofactor>
    <cofactor evidence="6">
        <name>Mn(2+)</name>
        <dbReference type="ChEBI" id="CHEBI:29035"/>
    </cofactor>
    <text evidence="6">Probably binds two magnesium or manganese ions per subunit.</text>
</comment>
<reference evidence="10" key="2">
    <citation type="submission" date="2023-05" db="EMBL/GenBank/DDBJ databases">
        <authorList>
            <consortium name="Lawrence Berkeley National Laboratory"/>
            <person name="Steindorff A."/>
            <person name="Hensen N."/>
            <person name="Bonometti L."/>
            <person name="Westerberg I."/>
            <person name="Brannstrom I.O."/>
            <person name="Guillou S."/>
            <person name="Cros-Aarteil S."/>
            <person name="Calhoun S."/>
            <person name="Haridas S."/>
            <person name="Kuo A."/>
            <person name="Mondo S."/>
            <person name="Pangilinan J."/>
            <person name="Riley R."/>
            <person name="Labutti K."/>
            <person name="Andreopoulos B."/>
            <person name="Lipzen A."/>
            <person name="Chen C."/>
            <person name="Yanf M."/>
            <person name="Daum C."/>
            <person name="Ng V."/>
            <person name="Clum A."/>
            <person name="Ohm R."/>
            <person name="Martin F."/>
            <person name="Silar P."/>
            <person name="Natvig D."/>
            <person name="Lalanne C."/>
            <person name="Gautier V."/>
            <person name="Ament-Velasquez S.L."/>
            <person name="Kruys A."/>
            <person name="Hutchinson M.I."/>
            <person name="Powell A.J."/>
            <person name="Barry K."/>
            <person name="Miller A.N."/>
            <person name="Grigoriev I.V."/>
            <person name="Debuchy R."/>
            <person name="Gladieux P."/>
            <person name="Thoren M.H."/>
            <person name="Johannesson H."/>
        </authorList>
    </citation>
    <scope>NUCLEOTIDE SEQUENCE</scope>
    <source>
        <strain evidence="10">CBS 532.94</strain>
    </source>
</reference>
<organism evidence="10 11">
    <name type="scientific">Achaetomium macrosporum</name>
    <dbReference type="NCBI Taxonomy" id="79813"/>
    <lineage>
        <taxon>Eukaryota</taxon>
        <taxon>Fungi</taxon>
        <taxon>Dikarya</taxon>
        <taxon>Ascomycota</taxon>
        <taxon>Pezizomycotina</taxon>
        <taxon>Sordariomycetes</taxon>
        <taxon>Sordariomycetidae</taxon>
        <taxon>Sordariales</taxon>
        <taxon>Chaetomiaceae</taxon>
        <taxon>Achaetomium</taxon>
    </lineage>
</organism>
<keyword evidence="3" id="KW-0378">Hydrolase</keyword>
<evidence type="ECO:0000256" key="1">
    <source>
        <dbReference type="ARBA" id="ARBA00007092"/>
    </source>
</evidence>
<dbReference type="PROSITE" id="PS51435">
    <property type="entry name" value="AP_NUCLEASE_F1_4"/>
    <property type="match status" value="1"/>
</dbReference>
<dbReference type="InterPro" id="IPR036691">
    <property type="entry name" value="Endo/exonu/phosph_ase_sf"/>
</dbReference>
<evidence type="ECO:0000313" key="11">
    <source>
        <dbReference type="Proteomes" id="UP001303760"/>
    </source>
</evidence>